<comment type="similarity">
    <text evidence="2 10">Belongs to the ABC-4 integral membrane protein family. FtsX subfamily.</text>
</comment>
<dbReference type="PANTHER" id="PTHR47755">
    <property type="entry name" value="CELL DIVISION PROTEIN FTSX"/>
    <property type="match status" value="1"/>
</dbReference>
<keyword evidence="9 10" id="KW-0131">Cell cycle</keyword>
<proteinExistence type="inferred from homology"/>
<evidence type="ECO:0000256" key="7">
    <source>
        <dbReference type="ARBA" id="ARBA00022989"/>
    </source>
</evidence>
<evidence type="ECO:0000256" key="11">
    <source>
        <dbReference type="SAM" id="Phobius"/>
    </source>
</evidence>
<dbReference type="Gene3D" id="3.30.70.3040">
    <property type="match status" value="1"/>
</dbReference>
<evidence type="ECO:0000256" key="5">
    <source>
        <dbReference type="ARBA" id="ARBA00022618"/>
    </source>
</evidence>
<evidence type="ECO:0000256" key="4">
    <source>
        <dbReference type="ARBA" id="ARBA00022475"/>
    </source>
</evidence>
<sequence>MDWTTAKRIFRAGMLDFSRNAFVSVASILVMTVTLFVVGVTIFAGVILNATLDELRDKADINVYFTTMAPEERMLELKSSLEALPEVESVEYISRDEALAAFRERHKDDQLTLQALEELEDNPLSAVLNVRARDISQYEAIAAFLNKEQEALTAGEAPIIDKINFYNEQHRQALARLEVITDSAQRLGFVVIAILILTSIAISFNTLRLAIYSSRDEIQVMRLVGAGQFYIRAPFMVEGTLYGLISGIITLLLFYPLTWWLGGATQGFFGGVNIFGYYVSNFPLFFLIIAGTGMLLGATASFLAVRRYLKI</sequence>
<feature type="transmembrane region" description="Helical" evidence="11">
    <location>
        <begin position="21"/>
        <end position="48"/>
    </location>
</feature>
<dbReference type="InterPro" id="IPR040690">
    <property type="entry name" value="FtsX_ECD"/>
</dbReference>
<dbReference type="InterPro" id="IPR003838">
    <property type="entry name" value="ABC3_permease_C"/>
</dbReference>
<dbReference type="Pfam" id="PF02687">
    <property type="entry name" value="FtsX"/>
    <property type="match status" value="1"/>
</dbReference>
<evidence type="ECO:0000313" key="15">
    <source>
        <dbReference type="Proteomes" id="UP000034740"/>
    </source>
</evidence>
<keyword evidence="6 11" id="KW-0812">Transmembrane</keyword>
<dbReference type="Proteomes" id="UP000034740">
    <property type="component" value="Unassembled WGS sequence"/>
</dbReference>
<feature type="domain" description="FtsX extracellular" evidence="13">
    <location>
        <begin position="60"/>
        <end position="147"/>
    </location>
</feature>
<comment type="caution">
    <text evidence="14">The sequence shown here is derived from an EMBL/GenBank/DDBJ whole genome shotgun (WGS) entry which is preliminary data.</text>
</comment>
<gene>
    <name evidence="14" type="ORF">UY83_C0006G0006</name>
</gene>
<evidence type="ECO:0000256" key="8">
    <source>
        <dbReference type="ARBA" id="ARBA00023136"/>
    </source>
</evidence>
<feature type="transmembrane region" description="Helical" evidence="11">
    <location>
        <begin position="241"/>
        <end position="262"/>
    </location>
</feature>
<name>A0A0G2ARW6_9BACT</name>
<keyword evidence="4 10" id="KW-1003">Cell membrane</keyword>
<dbReference type="PIRSF" id="PIRSF003097">
    <property type="entry name" value="FtsX"/>
    <property type="match status" value="1"/>
</dbReference>
<evidence type="ECO:0000256" key="3">
    <source>
        <dbReference type="ARBA" id="ARBA00021907"/>
    </source>
</evidence>
<evidence type="ECO:0000256" key="10">
    <source>
        <dbReference type="PIRNR" id="PIRNR003097"/>
    </source>
</evidence>
<evidence type="ECO:0000256" key="2">
    <source>
        <dbReference type="ARBA" id="ARBA00007379"/>
    </source>
</evidence>
<keyword evidence="5 10" id="KW-0132">Cell division</keyword>
<dbReference type="AlphaFoldDB" id="A0A0G2ARW6"/>
<dbReference type="InterPro" id="IPR004513">
    <property type="entry name" value="FtsX"/>
</dbReference>
<evidence type="ECO:0000256" key="9">
    <source>
        <dbReference type="ARBA" id="ARBA00023306"/>
    </source>
</evidence>
<evidence type="ECO:0000256" key="1">
    <source>
        <dbReference type="ARBA" id="ARBA00004651"/>
    </source>
</evidence>
<reference evidence="14 15" key="1">
    <citation type="journal article" date="2015" name="Nature">
        <title>rRNA introns, odd ribosomes, and small enigmatic genomes across a large radiation of phyla.</title>
        <authorList>
            <person name="Brown C.T."/>
            <person name="Hug L.A."/>
            <person name="Thomas B.C."/>
            <person name="Sharon I."/>
            <person name="Castelle C.J."/>
            <person name="Singh A."/>
            <person name="Wilkins M.J."/>
            <person name="Williams K.H."/>
            <person name="Banfield J.F."/>
        </authorList>
    </citation>
    <scope>NUCLEOTIDE SEQUENCE [LARGE SCALE GENOMIC DNA]</scope>
</reference>
<protein>
    <recommendedName>
        <fullName evidence="3 10">Cell division protein FtsX</fullName>
    </recommendedName>
</protein>
<keyword evidence="8 10" id="KW-0472">Membrane</keyword>
<dbReference type="PANTHER" id="PTHR47755:SF1">
    <property type="entry name" value="CELL DIVISION PROTEIN FTSX"/>
    <property type="match status" value="1"/>
</dbReference>
<organism evidence="14 15">
    <name type="scientific">Candidatus Adlerbacteria bacterium GW2011_GWA1_54_10</name>
    <dbReference type="NCBI Taxonomy" id="1618605"/>
    <lineage>
        <taxon>Bacteria</taxon>
        <taxon>Candidatus Adleribacteriota</taxon>
    </lineage>
</organism>
<feature type="domain" description="ABC3 transporter permease C-terminal" evidence="12">
    <location>
        <begin position="190"/>
        <end position="311"/>
    </location>
</feature>
<keyword evidence="7 11" id="KW-1133">Transmembrane helix</keyword>
<evidence type="ECO:0000313" key="14">
    <source>
        <dbReference type="EMBL" id="KKW35529.1"/>
    </source>
</evidence>
<dbReference type="Pfam" id="PF18075">
    <property type="entry name" value="FtsX_ECD"/>
    <property type="match status" value="1"/>
</dbReference>
<evidence type="ECO:0000259" key="12">
    <source>
        <dbReference type="Pfam" id="PF02687"/>
    </source>
</evidence>
<evidence type="ECO:0000256" key="6">
    <source>
        <dbReference type="ARBA" id="ARBA00022692"/>
    </source>
</evidence>
<dbReference type="EMBL" id="LCRO01000006">
    <property type="protein sequence ID" value="KKW35529.1"/>
    <property type="molecule type" value="Genomic_DNA"/>
</dbReference>
<comment type="subcellular location">
    <subcellularLocation>
        <location evidence="1">Cell membrane</location>
        <topology evidence="1">Multi-pass membrane protein</topology>
    </subcellularLocation>
</comment>
<dbReference type="GO" id="GO:0032153">
    <property type="term" value="C:cell division site"/>
    <property type="evidence" value="ECO:0007669"/>
    <property type="project" value="TreeGrafter"/>
</dbReference>
<dbReference type="GO" id="GO:0005886">
    <property type="term" value="C:plasma membrane"/>
    <property type="evidence" value="ECO:0007669"/>
    <property type="project" value="UniProtKB-SubCell"/>
</dbReference>
<dbReference type="GO" id="GO:0051301">
    <property type="term" value="P:cell division"/>
    <property type="evidence" value="ECO:0007669"/>
    <property type="project" value="UniProtKB-KW"/>
</dbReference>
<accession>A0A0G2ARW6</accession>
<feature type="transmembrane region" description="Helical" evidence="11">
    <location>
        <begin position="282"/>
        <end position="305"/>
    </location>
</feature>
<feature type="transmembrane region" description="Helical" evidence="11">
    <location>
        <begin position="187"/>
        <end position="211"/>
    </location>
</feature>
<evidence type="ECO:0000259" key="13">
    <source>
        <dbReference type="Pfam" id="PF18075"/>
    </source>
</evidence>